<dbReference type="SUPFAM" id="SSF57184">
    <property type="entry name" value="Growth factor receptor domain"/>
    <property type="match status" value="1"/>
</dbReference>
<dbReference type="Gene3D" id="2.10.220.10">
    <property type="entry name" value="Hormone Receptor, Insulin-like Growth Factor Receptor 1, Chain A, domain 2"/>
    <property type="match status" value="1"/>
</dbReference>
<dbReference type="InterPro" id="IPR009030">
    <property type="entry name" value="Growth_fac_rcpt_cys_sf"/>
</dbReference>
<dbReference type="SMART" id="SM00261">
    <property type="entry name" value="FU"/>
    <property type="match status" value="2"/>
</dbReference>
<gene>
    <name evidence="1" type="ORF">TTHERM_00860530</name>
</gene>
<dbReference type="GeneID" id="7838068"/>
<keyword evidence="2" id="KW-1185">Reference proteome</keyword>
<dbReference type="CDD" id="cd00064">
    <property type="entry name" value="FU"/>
    <property type="match status" value="2"/>
</dbReference>
<dbReference type="InParanoid" id="Q23JT5"/>
<protein>
    <submittedName>
        <fullName evidence="1">Uncharacterized protein</fullName>
    </submittedName>
</protein>
<accession>Q23JT5</accession>
<proteinExistence type="predicted"/>
<sequence>MQNGSPTFFTQINFPPLLYPCSSYIVQKLKAFILVQEFNNLSYHFLIYGVEDFQLTQTFGDSFPTNLPQNSKYYQYNNFIFLGNNYYELMYIQQSNQIQIKKFPINSGKIYFANTNPLDFLFNKGFGSNVQLQTSSGGVTTYFTTIQQMYNMIPGCSVYIDNTIQMCKQCDQNYYLQDGRCLTACEDGFYYSGSTCLPCNETCQTCNGPSTKNCLTCHQEQYLFLDNSCCDCNSTGQIKIDPNCKCVDNYIFYNSACVQNYLDYSPNAFTQETVQKLNQSTKVSLQVSLATTTFLSAVQNLFSQSSFGIVMSGLTCLKLSYLSLVSSVLPQQIFSPLKTNNVLHNNSVV</sequence>
<dbReference type="KEGG" id="tet:TTHERM_00860530"/>
<dbReference type="Proteomes" id="UP000009168">
    <property type="component" value="Unassembled WGS sequence"/>
</dbReference>
<dbReference type="EMBL" id="GG662682">
    <property type="protein sequence ID" value="EAR96775.2"/>
    <property type="molecule type" value="Genomic_DNA"/>
</dbReference>
<dbReference type="AlphaFoldDB" id="Q23JT5"/>
<name>Q23JT5_TETTS</name>
<dbReference type="RefSeq" id="XP_001017020.2">
    <property type="nucleotide sequence ID" value="XM_001017020.2"/>
</dbReference>
<evidence type="ECO:0000313" key="1">
    <source>
        <dbReference type="EMBL" id="EAR96775.2"/>
    </source>
</evidence>
<dbReference type="HOGENOM" id="CLU_684242_0_0_1"/>
<reference evidence="2" key="1">
    <citation type="journal article" date="2006" name="PLoS Biol.">
        <title>Macronuclear genome sequence of the ciliate Tetrahymena thermophila, a model eukaryote.</title>
        <authorList>
            <person name="Eisen J.A."/>
            <person name="Coyne R.S."/>
            <person name="Wu M."/>
            <person name="Wu D."/>
            <person name="Thiagarajan M."/>
            <person name="Wortman J.R."/>
            <person name="Badger J.H."/>
            <person name="Ren Q."/>
            <person name="Amedeo P."/>
            <person name="Jones K.M."/>
            <person name="Tallon L.J."/>
            <person name="Delcher A.L."/>
            <person name="Salzberg S.L."/>
            <person name="Silva J.C."/>
            <person name="Haas B.J."/>
            <person name="Majoros W.H."/>
            <person name="Farzad M."/>
            <person name="Carlton J.M."/>
            <person name="Smith R.K. Jr."/>
            <person name="Garg J."/>
            <person name="Pearlman R.E."/>
            <person name="Karrer K.M."/>
            <person name="Sun L."/>
            <person name="Manning G."/>
            <person name="Elde N.C."/>
            <person name="Turkewitz A.P."/>
            <person name="Asai D.J."/>
            <person name="Wilkes D.E."/>
            <person name="Wang Y."/>
            <person name="Cai H."/>
            <person name="Collins K."/>
            <person name="Stewart B.A."/>
            <person name="Lee S.R."/>
            <person name="Wilamowska K."/>
            <person name="Weinberg Z."/>
            <person name="Ruzzo W.L."/>
            <person name="Wloga D."/>
            <person name="Gaertig J."/>
            <person name="Frankel J."/>
            <person name="Tsao C.-C."/>
            <person name="Gorovsky M.A."/>
            <person name="Keeling P.J."/>
            <person name="Waller R.F."/>
            <person name="Patron N.J."/>
            <person name="Cherry J.M."/>
            <person name="Stover N.A."/>
            <person name="Krieger C.J."/>
            <person name="del Toro C."/>
            <person name="Ryder H.F."/>
            <person name="Williamson S.C."/>
            <person name="Barbeau R.A."/>
            <person name="Hamilton E.P."/>
            <person name="Orias E."/>
        </authorList>
    </citation>
    <scope>NUCLEOTIDE SEQUENCE [LARGE SCALE GENOMIC DNA]</scope>
    <source>
        <strain evidence="2">SB210</strain>
    </source>
</reference>
<evidence type="ECO:0000313" key="2">
    <source>
        <dbReference type="Proteomes" id="UP000009168"/>
    </source>
</evidence>
<dbReference type="OrthoDB" id="300641at2759"/>
<organism evidence="1 2">
    <name type="scientific">Tetrahymena thermophila (strain SB210)</name>
    <dbReference type="NCBI Taxonomy" id="312017"/>
    <lineage>
        <taxon>Eukaryota</taxon>
        <taxon>Sar</taxon>
        <taxon>Alveolata</taxon>
        <taxon>Ciliophora</taxon>
        <taxon>Intramacronucleata</taxon>
        <taxon>Oligohymenophorea</taxon>
        <taxon>Hymenostomatida</taxon>
        <taxon>Tetrahymenina</taxon>
        <taxon>Tetrahymenidae</taxon>
        <taxon>Tetrahymena</taxon>
    </lineage>
</organism>
<dbReference type="InterPro" id="IPR006212">
    <property type="entry name" value="Furin_repeat"/>
</dbReference>